<dbReference type="EMBL" id="JAYWIO010000004">
    <property type="protein sequence ID" value="KAK7266571.1"/>
    <property type="molecule type" value="Genomic_DNA"/>
</dbReference>
<comment type="caution">
    <text evidence="2">The sequence shown here is derived from an EMBL/GenBank/DDBJ whole genome shotgun (WGS) entry which is preliminary data.</text>
</comment>
<evidence type="ECO:0000256" key="1">
    <source>
        <dbReference type="SAM" id="MobiDB-lite"/>
    </source>
</evidence>
<feature type="compositionally biased region" description="Polar residues" evidence="1">
    <location>
        <begin position="159"/>
        <end position="168"/>
    </location>
</feature>
<evidence type="ECO:0000313" key="3">
    <source>
        <dbReference type="Proteomes" id="UP001372338"/>
    </source>
</evidence>
<feature type="region of interest" description="Disordered" evidence="1">
    <location>
        <begin position="140"/>
        <end position="168"/>
    </location>
</feature>
<dbReference type="Proteomes" id="UP001372338">
    <property type="component" value="Unassembled WGS sequence"/>
</dbReference>
<feature type="region of interest" description="Disordered" evidence="1">
    <location>
        <begin position="308"/>
        <end position="341"/>
    </location>
</feature>
<feature type="region of interest" description="Disordered" evidence="1">
    <location>
        <begin position="353"/>
        <end position="396"/>
    </location>
</feature>
<protein>
    <submittedName>
        <fullName evidence="2">Uncharacterized protein</fullName>
    </submittedName>
</protein>
<accession>A0AAN9F0D0</accession>
<proteinExistence type="predicted"/>
<feature type="compositionally biased region" description="Low complexity" evidence="1">
    <location>
        <begin position="357"/>
        <end position="372"/>
    </location>
</feature>
<gene>
    <name evidence="2" type="ORF">RIF29_19220</name>
</gene>
<feature type="compositionally biased region" description="Low complexity" evidence="1">
    <location>
        <begin position="387"/>
        <end position="396"/>
    </location>
</feature>
<dbReference type="AlphaFoldDB" id="A0AAN9F0D0"/>
<keyword evidence="3" id="KW-1185">Reference proteome</keyword>
<reference evidence="2 3" key="1">
    <citation type="submission" date="2024-01" db="EMBL/GenBank/DDBJ databases">
        <title>The genomes of 5 underutilized Papilionoideae crops provide insights into root nodulation and disease resistanc.</title>
        <authorList>
            <person name="Yuan L."/>
        </authorList>
    </citation>
    <scope>NUCLEOTIDE SEQUENCE [LARGE SCALE GENOMIC DNA]</scope>
    <source>
        <strain evidence="2">ZHUSHIDOU_FW_LH</strain>
        <tissue evidence="2">Leaf</tissue>
    </source>
</reference>
<sequence>MDNYKGHTLQKEVDEASSSKKNSAWLDLEALKREVNNIVLEKPEFVDTLEYEDDILGASMESWLKRFAVMLTNTEPTFLKESAIMEGSRVYCRYHVLMNTNIIGENPFTIGRYAESDFFAREDAAVQMIRRYFERPEPCSRGVGARKRKELQRDVPSKGRSNQNQMDSESANVGLIGGNITDGDEALASGVATQSDTTPSNIVELVESLQRRVRTLEDHDDAHTNSIKLLELILLKNKGVDRADVCKVTHDGEKDVINLEDGNKDVEGNVPLVHAMFQRTQTDVYSPPTLDFPPEMYANCILQVSDEDGSDRTNTFSTPNLKLSNLHWDSSGAPRTSKRRRFATNDVVIDLGRNIFPSPTSKQQTPSSQTKSRVVGEMPTNSTQNPSSKSASKGKGVATASTLIKQNVRPKSVTIPRALKTLFKPPADIHFTLTEAMLFAFIFGVDMDLCEPLVAMGDLKLWRLDFLSFAPGKEITEKARIHCLCIEGNTHPEVLLMCYNLASSSFIRLYHVDSYLRDQDMDSRRFLIRDVMLSLSDMITSDAFGDSTENAPRDLEEWPIEIARGVPNMGTSLNSSVWVLQWMLMEDAFVPNLPGVLKEMSVRIKTAIMMVMDPFNKEKIDIEKDALTHWEKFA</sequence>
<organism evidence="2 3">
    <name type="scientific">Crotalaria pallida</name>
    <name type="common">Smooth rattlebox</name>
    <name type="synonym">Crotalaria striata</name>
    <dbReference type="NCBI Taxonomy" id="3830"/>
    <lineage>
        <taxon>Eukaryota</taxon>
        <taxon>Viridiplantae</taxon>
        <taxon>Streptophyta</taxon>
        <taxon>Embryophyta</taxon>
        <taxon>Tracheophyta</taxon>
        <taxon>Spermatophyta</taxon>
        <taxon>Magnoliopsida</taxon>
        <taxon>eudicotyledons</taxon>
        <taxon>Gunneridae</taxon>
        <taxon>Pentapetalae</taxon>
        <taxon>rosids</taxon>
        <taxon>fabids</taxon>
        <taxon>Fabales</taxon>
        <taxon>Fabaceae</taxon>
        <taxon>Papilionoideae</taxon>
        <taxon>50 kb inversion clade</taxon>
        <taxon>genistoids sensu lato</taxon>
        <taxon>core genistoids</taxon>
        <taxon>Crotalarieae</taxon>
        <taxon>Crotalaria</taxon>
    </lineage>
</organism>
<evidence type="ECO:0000313" key="2">
    <source>
        <dbReference type="EMBL" id="KAK7266571.1"/>
    </source>
</evidence>
<name>A0AAN9F0D0_CROPI</name>
<feature type="compositionally biased region" description="Polar residues" evidence="1">
    <location>
        <begin position="312"/>
        <end position="323"/>
    </location>
</feature>